<evidence type="ECO:0000313" key="2">
    <source>
        <dbReference type="Proteomes" id="UP001314170"/>
    </source>
</evidence>
<dbReference type="Proteomes" id="UP001314170">
    <property type="component" value="Unassembled WGS sequence"/>
</dbReference>
<keyword evidence="2" id="KW-1185">Reference proteome</keyword>
<dbReference type="EMBL" id="CAWUPB010000913">
    <property type="protein sequence ID" value="CAK7329834.1"/>
    <property type="molecule type" value="Genomic_DNA"/>
</dbReference>
<accession>A0AAV1RAL9</accession>
<reference evidence="1 2" key="1">
    <citation type="submission" date="2024-01" db="EMBL/GenBank/DDBJ databases">
        <authorList>
            <person name="Waweru B."/>
        </authorList>
    </citation>
    <scope>NUCLEOTIDE SEQUENCE [LARGE SCALE GENOMIC DNA]</scope>
</reference>
<organism evidence="1 2">
    <name type="scientific">Dovyalis caffra</name>
    <dbReference type="NCBI Taxonomy" id="77055"/>
    <lineage>
        <taxon>Eukaryota</taxon>
        <taxon>Viridiplantae</taxon>
        <taxon>Streptophyta</taxon>
        <taxon>Embryophyta</taxon>
        <taxon>Tracheophyta</taxon>
        <taxon>Spermatophyta</taxon>
        <taxon>Magnoliopsida</taxon>
        <taxon>eudicotyledons</taxon>
        <taxon>Gunneridae</taxon>
        <taxon>Pentapetalae</taxon>
        <taxon>rosids</taxon>
        <taxon>fabids</taxon>
        <taxon>Malpighiales</taxon>
        <taxon>Salicaceae</taxon>
        <taxon>Flacourtieae</taxon>
        <taxon>Dovyalis</taxon>
    </lineage>
</organism>
<dbReference type="AlphaFoldDB" id="A0AAV1RAL9"/>
<evidence type="ECO:0000313" key="1">
    <source>
        <dbReference type="EMBL" id="CAK7329834.1"/>
    </source>
</evidence>
<name>A0AAV1RAL9_9ROSI</name>
<sequence length="230" mass="26731">MVERYMVMDHVTTGLDPETWVRSKDVVISPESGIKFFFSSQKLMTRFKSFPFSSPILVEASVLVRHLTLKMSLMLVSRHRLVVSGGRKVKFYEREGEDHCFRLFKTDGKKQALMKKFVPHEECFGGKNFELSIKTRVHLSNIRQANKALHPIRPEQIECKINEDYRHFISGEGTKKNSPPPPFMFIAPMCNKRDLEESVMFMKSLLAISDFREVMESMAIDMRDFMLLAK</sequence>
<protein>
    <submittedName>
        <fullName evidence="1">Uncharacterized protein</fullName>
    </submittedName>
</protein>
<comment type="caution">
    <text evidence="1">The sequence shown here is derived from an EMBL/GenBank/DDBJ whole genome shotgun (WGS) entry which is preliminary data.</text>
</comment>
<gene>
    <name evidence="1" type="ORF">DCAF_LOCUS7598</name>
</gene>
<proteinExistence type="predicted"/>